<proteinExistence type="predicted"/>
<evidence type="ECO:0000313" key="2">
    <source>
        <dbReference type="Proteomes" id="UP001396334"/>
    </source>
</evidence>
<gene>
    <name evidence="1" type="ORF">V6N11_064168</name>
</gene>
<dbReference type="EMBL" id="JBBPBN010000056">
    <property type="protein sequence ID" value="KAK8989752.1"/>
    <property type="molecule type" value="Genomic_DNA"/>
</dbReference>
<comment type="caution">
    <text evidence="1">The sequence shown here is derived from an EMBL/GenBank/DDBJ whole genome shotgun (WGS) entry which is preliminary data.</text>
</comment>
<keyword evidence="2" id="KW-1185">Reference proteome</keyword>
<sequence length="83" mass="9551">MLKFFDTLKFAFCLYREGNRGNVSDPGSFRTKQDRGIRAQESAQFLKGLKDSALSCAFFFKVVTFIQNFQGNLVLKMWVKLPC</sequence>
<dbReference type="Proteomes" id="UP001396334">
    <property type="component" value="Unassembled WGS sequence"/>
</dbReference>
<evidence type="ECO:0000313" key="1">
    <source>
        <dbReference type="EMBL" id="KAK8989752.1"/>
    </source>
</evidence>
<name>A0ABR2PMT0_9ROSI</name>
<protein>
    <submittedName>
        <fullName evidence="1">Uncharacterized protein</fullName>
    </submittedName>
</protein>
<organism evidence="1 2">
    <name type="scientific">Hibiscus sabdariffa</name>
    <name type="common">roselle</name>
    <dbReference type="NCBI Taxonomy" id="183260"/>
    <lineage>
        <taxon>Eukaryota</taxon>
        <taxon>Viridiplantae</taxon>
        <taxon>Streptophyta</taxon>
        <taxon>Embryophyta</taxon>
        <taxon>Tracheophyta</taxon>
        <taxon>Spermatophyta</taxon>
        <taxon>Magnoliopsida</taxon>
        <taxon>eudicotyledons</taxon>
        <taxon>Gunneridae</taxon>
        <taxon>Pentapetalae</taxon>
        <taxon>rosids</taxon>
        <taxon>malvids</taxon>
        <taxon>Malvales</taxon>
        <taxon>Malvaceae</taxon>
        <taxon>Malvoideae</taxon>
        <taxon>Hibiscus</taxon>
    </lineage>
</organism>
<reference evidence="1 2" key="1">
    <citation type="journal article" date="2024" name="G3 (Bethesda)">
        <title>Genome assembly of Hibiscus sabdariffa L. provides insights into metabolisms of medicinal natural products.</title>
        <authorList>
            <person name="Kim T."/>
        </authorList>
    </citation>
    <scope>NUCLEOTIDE SEQUENCE [LARGE SCALE GENOMIC DNA]</scope>
    <source>
        <strain evidence="1">TK-2024</strain>
        <tissue evidence="1">Old leaves</tissue>
    </source>
</reference>
<accession>A0ABR2PMT0</accession>